<keyword evidence="4" id="KW-0479">Metal-binding</keyword>
<evidence type="ECO:0000256" key="7">
    <source>
        <dbReference type="SAM" id="MobiDB-lite"/>
    </source>
</evidence>
<evidence type="ECO:0000259" key="8">
    <source>
        <dbReference type="Pfam" id="PF00384"/>
    </source>
</evidence>
<dbReference type="PANTHER" id="PTHR43742:SF10">
    <property type="entry name" value="TRIMETHYLAMINE-N-OXIDE REDUCTASE 2"/>
    <property type="match status" value="1"/>
</dbReference>
<evidence type="ECO:0000259" key="9">
    <source>
        <dbReference type="Pfam" id="PF01568"/>
    </source>
</evidence>
<sequence length="773" mass="84179">MDRVPNSTHWGAFTATVTGPGPAGLRVEPHPLDPDPSPLLDNIPGAVHHRSRVRRPAVRRGWLERGPGADPARGGDEFVEVDWDTAASLLAGELGRVRERHGNSAIYGGSYGWASAGRFHHAQSHLRRFLNQIGGYTRSVNTYSNGTSVVVLPHIVGTGGAAQVMSGGTSWPVIARHTELLVAFGGLRVSNAWVAPGGHARHSIGAHLAEGGGRGMRVANFSPLRDDLPDDVPGDWYSIVPGTDVVAMLALCWVLVDEGLADRAFLDRYTVGAERFIAYLRGEPDGQPKDPDWAAPRCGVPAERLRELARAMAARRTLMHVSWSLQRTEHGEQPVWAGVALAALLGQIGRPGGGFGHGYSSMADVGSAQGRYSLPSVRQGTNPVTDFIPVARISDMLLNPGEPFDYNGRRLRYPDIKLVYWVGGNPFHHHQDLTRLRRAFGRPDTVVVHEPYWTATARHADIVLPVTTTLERDDLGVGRGDSHLLAMKRALEPTGRDDYEIFAELAERMGVGKEYTEGRTSGEWLRHLYGEWRERLVGRGYDVPEFDRFWADGVFELPDRRDDRVLFAEFRADPAAHRLDTPSGRIELFSETVAGFGYPDCPGHPAWLEPHDWLGGPRAAEYPLHLIANQPATRLHSQLDMGGHSQGAKVAGRESIRLHPDDAAARGISDGDLVRVHNDLGSCLAGAVLSTDLRPGVAQLPTGAWFDPSGEEVTCAHGNPNVLTADRGSSRLAQGCTGQHALVEVERFEGEPPPVRAFEPPAFGEVAGAHRVR</sequence>
<accession>A0ABP9PV84</accession>
<feature type="domain" description="Molybdopterin oxidoreductase N-terminal" evidence="10">
    <location>
        <begin position="7"/>
        <end position="48"/>
    </location>
</feature>
<dbReference type="Gene3D" id="3.40.228.10">
    <property type="entry name" value="Dimethylsulfoxide Reductase, domain 2"/>
    <property type="match status" value="1"/>
</dbReference>
<feature type="domain" description="Molybdopterin oxidoreductase" evidence="8">
    <location>
        <begin position="52"/>
        <end position="508"/>
    </location>
</feature>
<dbReference type="InterPro" id="IPR006656">
    <property type="entry name" value="Mopterin_OxRdtase"/>
</dbReference>
<protein>
    <submittedName>
        <fullName evidence="11">Molybdopterin guanine dinucleotide-containing S/N-oxide reductase</fullName>
    </submittedName>
</protein>
<dbReference type="CDD" id="cd02769">
    <property type="entry name" value="MopB_DMSOR-BSOR-TMAOR"/>
    <property type="match status" value="1"/>
</dbReference>
<dbReference type="Proteomes" id="UP001428817">
    <property type="component" value="Unassembled WGS sequence"/>
</dbReference>
<evidence type="ECO:0000256" key="3">
    <source>
        <dbReference type="ARBA" id="ARBA00022505"/>
    </source>
</evidence>
<evidence type="ECO:0000313" key="12">
    <source>
        <dbReference type="Proteomes" id="UP001428817"/>
    </source>
</evidence>
<dbReference type="InterPro" id="IPR006655">
    <property type="entry name" value="Mopterin_OxRdtase_prok_CS"/>
</dbReference>
<dbReference type="PANTHER" id="PTHR43742">
    <property type="entry name" value="TRIMETHYLAMINE-N-OXIDE REDUCTASE"/>
    <property type="match status" value="1"/>
</dbReference>
<dbReference type="InterPro" id="IPR050612">
    <property type="entry name" value="Prok_Mopterin_Oxidored"/>
</dbReference>
<dbReference type="InterPro" id="IPR006657">
    <property type="entry name" value="MoPterin_dinucl-bd_dom"/>
</dbReference>
<comment type="cofactor">
    <cofactor evidence="1">
        <name>Mo-bis(molybdopterin guanine dinucleotide)</name>
        <dbReference type="ChEBI" id="CHEBI:60539"/>
    </cofactor>
</comment>
<feature type="region of interest" description="Disordered" evidence="7">
    <location>
        <begin position="1"/>
        <end position="25"/>
    </location>
</feature>
<dbReference type="Gene3D" id="3.40.50.740">
    <property type="match status" value="1"/>
</dbReference>
<evidence type="ECO:0000259" key="10">
    <source>
        <dbReference type="Pfam" id="PF18364"/>
    </source>
</evidence>
<evidence type="ECO:0000256" key="2">
    <source>
        <dbReference type="ARBA" id="ARBA00010312"/>
    </source>
</evidence>
<reference evidence="12" key="1">
    <citation type="journal article" date="2019" name="Int. J. Syst. Evol. Microbiol.">
        <title>The Global Catalogue of Microorganisms (GCM) 10K type strain sequencing project: providing services to taxonomists for standard genome sequencing and annotation.</title>
        <authorList>
            <consortium name="The Broad Institute Genomics Platform"/>
            <consortium name="The Broad Institute Genome Sequencing Center for Infectious Disease"/>
            <person name="Wu L."/>
            <person name="Ma J."/>
        </authorList>
    </citation>
    <scope>NUCLEOTIDE SEQUENCE [LARGE SCALE GENOMIC DNA]</scope>
    <source>
        <strain evidence="12">JCM 18303</strain>
    </source>
</reference>
<evidence type="ECO:0000256" key="4">
    <source>
        <dbReference type="ARBA" id="ARBA00022723"/>
    </source>
</evidence>
<dbReference type="Gene3D" id="2.40.40.20">
    <property type="match status" value="1"/>
</dbReference>
<dbReference type="PROSITE" id="PS00932">
    <property type="entry name" value="MOLYBDOPTERIN_PROK_3"/>
    <property type="match status" value="1"/>
</dbReference>
<dbReference type="EMBL" id="BAABJP010000007">
    <property type="protein sequence ID" value="GAA5152552.1"/>
    <property type="molecule type" value="Genomic_DNA"/>
</dbReference>
<dbReference type="RefSeq" id="WP_185066434.1">
    <property type="nucleotide sequence ID" value="NZ_BAABJP010000007.1"/>
</dbReference>
<dbReference type="SUPFAM" id="SSF53706">
    <property type="entry name" value="Formate dehydrogenase/DMSO reductase, domains 1-3"/>
    <property type="match status" value="1"/>
</dbReference>
<keyword evidence="3" id="KW-0500">Molybdenum</keyword>
<dbReference type="InterPro" id="IPR041954">
    <property type="entry name" value="CT_DMSOR/BSOR/TMAOR"/>
</dbReference>
<name>A0ABP9PV84_9PSEU</name>
<dbReference type="CDD" id="cd02793">
    <property type="entry name" value="MopB_CT_DMSOR-BSOR-TMAOR"/>
    <property type="match status" value="1"/>
</dbReference>
<dbReference type="Gene3D" id="3.90.55.10">
    <property type="entry name" value="Dimethylsulfoxide Reductase, domain 3"/>
    <property type="match status" value="1"/>
</dbReference>
<dbReference type="PROSITE" id="PS00490">
    <property type="entry name" value="MOLYBDOPTERIN_PROK_2"/>
    <property type="match status" value="1"/>
</dbReference>
<evidence type="ECO:0000313" key="11">
    <source>
        <dbReference type="EMBL" id="GAA5152552.1"/>
    </source>
</evidence>
<keyword evidence="6" id="KW-0560">Oxidoreductase</keyword>
<proteinExistence type="inferred from homology"/>
<keyword evidence="5" id="KW-0574">Periplasm</keyword>
<evidence type="ECO:0000256" key="5">
    <source>
        <dbReference type="ARBA" id="ARBA00022764"/>
    </source>
</evidence>
<feature type="domain" description="Molybdopterin dinucleotide-binding" evidence="9">
    <location>
        <begin position="624"/>
        <end position="736"/>
    </location>
</feature>
<gene>
    <name evidence="11" type="ORF">GCM10023321_21460</name>
</gene>
<evidence type="ECO:0000256" key="1">
    <source>
        <dbReference type="ARBA" id="ARBA00001942"/>
    </source>
</evidence>
<evidence type="ECO:0000256" key="6">
    <source>
        <dbReference type="ARBA" id="ARBA00023002"/>
    </source>
</evidence>
<comment type="caution">
    <text evidence="11">The sequence shown here is derived from an EMBL/GenBank/DDBJ whole genome shotgun (WGS) entry which is preliminary data.</text>
</comment>
<comment type="similarity">
    <text evidence="2">Belongs to the prokaryotic molybdopterin-containing oxidoreductase family.</text>
</comment>
<keyword evidence="12" id="KW-1185">Reference proteome</keyword>
<dbReference type="InterPro" id="IPR041460">
    <property type="entry name" value="Molybdopterin_N"/>
</dbReference>
<dbReference type="InterPro" id="IPR009010">
    <property type="entry name" value="Asp_de-COase-like_dom_sf"/>
</dbReference>
<dbReference type="SUPFAM" id="SSF50692">
    <property type="entry name" value="ADC-like"/>
    <property type="match status" value="1"/>
</dbReference>
<dbReference type="Pfam" id="PF01568">
    <property type="entry name" value="Molydop_binding"/>
    <property type="match status" value="1"/>
</dbReference>
<dbReference type="Pfam" id="PF00384">
    <property type="entry name" value="Molybdopterin"/>
    <property type="match status" value="1"/>
</dbReference>
<organism evidence="11 12">
    <name type="scientific">Pseudonocardia eucalypti</name>
    <dbReference type="NCBI Taxonomy" id="648755"/>
    <lineage>
        <taxon>Bacteria</taxon>
        <taxon>Bacillati</taxon>
        <taxon>Actinomycetota</taxon>
        <taxon>Actinomycetes</taxon>
        <taxon>Pseudonocardiales</taxon>
        <taxon>Pseudonocardiaceae</taxon>
        <taxon>Pseudonocardia</taxon>
    </lineage>
</organism>
<dbReference type="Pfam" id="PF18364">
    <property type="entry name" value="Molybdopterin_N"/>
    <property type="match status" value="1"/>
</dbReference>